<evidence type="ECO:0000256" key="2">
    <source>
        <dbReference type="ARBA" id="ARBA00005336"/>
    </source>
</evidence>
<dbReference type="InterPro" id="IPR036962">
    <property type="entry name" value="Glyco_hydro_3_N_sf"/>
</dbReference>
<dbReference type="InterPro" id="IPR001764">
    <property type="entry name" value="Glyco_hydro_3_N"/>
</dbReference>
<dbReference type="PROSITE" id="PS00775">
    <property type="entry name" value="GLYCOSYL_HYDROL_F3"/>
    <property type="match status" value="1"/>
</dbReference>
<dbReference type="Proteomes" id="UP000576082">
    <property type="component" value="Unassembled WGS sequence"/>
</dbReference>
<dbReference type="PRINTS" id="PR00133">
    <property type="entry name" value="GLHYDRLASE3"/>
</dbReference>
<dbReference type="SMART" id="SM01217">
    <property type="entry name" value="Fn3_like"/>
    <property type="match status" value="1"/>
</dbReference>
<dbReference type="InterPro" id="IPR002772">
    <property type="entry name" value="Glyco_hydro_3_C"/>
</dbReference>
<dbReference type="Pfam" id="PF00933">
    <property type="entry name" value="Glyco_hydro_3"/>
    <property type="match status" value="1"/>
</dbReference>
<feature type="chain" id="PRO_5031107129" description="beta-glucosidase" evidence="8">
    <location>
        <begin position="26"/>
        <end position="750"/>
    </location>
</feature>
<evidence type="ECO:0000256" key="6">
    <source>
        <dbReference type="ARBA" id="ARBA00023295"/>
    </source>
</evidence>
<sequence>MNRVNKYVAALVLLPVLALNNMLFAQSNTEVENKVNEIFNQLTLEEKIGQMIQIASTNGDEVPQYVIDAIKEGRVGSILNAGTPKAIAKIQKIVAKESPNKIPLIIGRDVIHGYKTIFPIPLGQAASWNRGLVETGANIAGKEAYDEGINWTFAPMIDISRDPRWGRIAESLGEDPYLTAELGAAMVVGFQGNELSAEEGRIAACAKHFIGYGATENGKDYNAVSIPDYQLWNTYLPPFKAALDAGVGTFMTAFNDINGVPASANQFLLKEVLRDQWKFDGFVVSDWESMSQMIKQGYSENLRDVALQSASAQLDMEMVSSSYQAHLKELVESGEVDIEMVNTAVKNILRVKVALGLFDKDYKGVPKNTEILSDAHKEEAKKMAIESLVLLKNDNALPLAIGKEKIGIVGPLADAPAEQVGTWSLDAVIDQVETPLNTFQEAYGDQIVFAKGLENARSNKTDQIKATVEAMNEVKDVIVFAGEDAILSGEGHSRAFINLPGAQEELINALADAGKNIILVVQAGRPLTLEAVENKVNAILYAWHPGTMGGPALLDVITGKVSPSGKLPVTFPRTVGQVPIYYSSIESGRPANPQMLGIPTGTPLDPVGLTNNYLDVSVTPAYAFGYGLTYTSFSISKPKFSKLELTKGEKITVEVEVKNTGKKEGAEVVQLYIRDKVASYMRPKLELKGFEKVYLAPGESKKVTFEIGPDQLSFFDKNGNVLLEKGKFEIFVGNASDNLVSEIITLKEVK</sequence>
<keyword evidence="11" id="KW-1185">Reference proteome</keyword>
<dbReference type="InterPro" id="IPR036881">
    <property type="entry name" value="Glyco_hydro_3_C_sf"/>
</dbReference>
<dbReference type="NCBIfam" id="NF011678">
    <property type="entry name" value="PRK15098.1"/>
    <property type="match status" value="1"/>
</dbReference>
<dbReference type="GO" id="GO:0009251">
    <property type="term" value="P:glucan catabolic process"/>
    <property type="evidence" value="ECO:0007669"/>
    <property type="project" value="TreeGrafter"/>
</dbReference>
<evidence type="ECO:0000256" key="3">
    <source>
        <dbReference type="ARBA" id="ARBA00012744"/>
    </source>
</evidence>
<dbReference type="AlphaFoldDB" id="A0A7X9RRK9"/>
<evidence type="ECO:0000259" key="9">
    <source>
        <dbReference type="SMART" id="SM01217"/>
    </source>
</evidence>
<evidence type="ECO:0000256" key="8">
    <source>
        <dbReference type="SAM" id="SignalP"/>
    </source>
</evidence>
<dbReference type="InterPro" id="IPR019800">
    <property type="entry name" value="Glyco_hydro_3_AS"/>
</dbReference>
<dbReference type="PANTHER" id="PTHR30620:SF16">
    <property type="entry name" value="LYSOSOMAL BETA GLUCOSIDASE"/>
    <property type="match status" value="1"/>
</dbReference>
<gene>
    <name evidence="10" type="primary">bglX</name>
    <name evidence="10" type="ORF">HHU12_08510</name>
</gene>
<dbReference type="Pfam" id="PF01915">
    <property type="entry name" value="Glyco_hydro_3_C"/>
    <property type="match status" value="1"/>
</dbReference>
<keyword evidence="5 7" id="KW-0378">Hydrolase</keyword>
<dbReference type="InterPro" id="IPR026891">
    <property type="entry name" value="Fn3-like"/>
</dbReference>
<dbReference type="InterPro" id="IPR051915">
    <property type="entry name" value="Cellulose_Degrad_GH3"/>
</dbReference>
<evidence type="ECO:0000256" key="7">
    <source>
        <dbReference type="RuleBase" id="RU361161"/>
    </source>
</evidence>
<dbReference type="Pfam" id="PF14310">
    <property type="entry name" value="Fn3-like"/>
    <property type="match status" value="1"/>
</dbReference>
<name>A0A7X9RRK9_9BACT</name>
<dbReference type="InterPro" id="IPR013783">
    <property type="entry name" value="Ig-like_fold"/>
</dbReference>
<keyword evidence="4 8" id="KW-0732">Signal</keyword>
<comment type="catalytic activity">
    <reaction evidence="1">
        <text>Hydrolysis of terminal, non-reducing beta-D-glucosyl residues with release of beta-D-glucose.</text>
        <dbReference type="EC" id="3.2.1.21"/>
    </reaction>
</comment>
<dbReference type="FunFam" id="2.60.40.10:FF:000495">
    <property type="entry name" value="Periplasmic beta-glucosidase"/>
    <property type="match status" value="1"/>
</dbReference>
<evidence type="ECO:0000313" key="10">
    <source>
        <dbReference type="EMBL" id="NME67998.1"/>
    </source>
</evidence>
<evidence type="ECO:0000256" key="5">
    <source>
        <dbReference type="ARBA" id="ARBA00022801"/>
    </source>
</evidence>
<dbReference type="FunFam" id="3.20.20.300:FF:000005">
    <property type="entry name" value="Periplasmic beta-glucosidase"/>
    <property type="match status" value="1"/>
</dbReference>
<dbReference type="SUPFAM" id="SSF52279">
    <property type="entry name" value="Beta-D-glucan exohydrolase, C-terminal domain"/>
    <property type="match status" value="1"/>
</dbReference>
<dbReference type="EMBL" id="JABANE010000017">
    <property type="protein sequence ID" value="NME67998.1"/>
    <property type="molecule type" value="Genomic_DNA"/>
</dbReference>
<dbReference type="GO" id="GO:0008422">
    <property type="term" value="F:beta-glucosidase activity"/>
    <property type="evidence" value="ECO:0007669"/>
    <property type="project" value="UniProtKB-EC"/>
</dbReference>
<dbReference type="Gene3D" id="3.20.20.300">
    <property type="entry name" value="Glycoside hydrolase, family 3, N-terminal domain"/>
    <property type="match status" value="1"/>
</dbReference>
<protein>
    <recommendedName>
        <fullName evidence="3">beta-glucosidase</fullName>
        <ecNumber evidence="3">3.2.1.21</ecNumber>
    </recommendedName>
</protein>
<dbReference type="InterPro" id="IPR017853">
    <property type="entry name" value="GH"/>
</dbReference>
<comment type="caution">
    <text evidence="10">The sequence shown here is derived from an EMBL/GenBank/DDBJ whole genome shotgun (WGS) entry which is preliminary data.</text>
</comment>
<organism evidence="10 11">
    <name type="scientific">Flammeovirga aprica JL-4</name>
    <dbReference type="NCBI Taxonomy" id="694437"/>
    <lineage>
        <taxon>Bacteria</taxon>
        <taxon>Pseudomonadati</taxon>
        <taxon>Bacteroidota</taxon>
        <taxon>Cytophagia</taxon>
        <taxon>Cytophagales</taxon>
        <taxon>Flammeovirgaceae</taxon>
        <taxon>Flammeovirga</taxon>
    </lineage>
</organism>
<reference evidence="10 11" key="1">
    <citation type="submission" date="2020-04" db="EMBL/GenBank/DDBJ databases">
        <title>Flammeovirga sp. SR4, a novel species isolated from seawater.</title>
        <authorList>
            <person name="Wang X."/>
        </authorList>
    </citation>
    <scope>NUCLEOTIDE SEQUENCE [LARGE SCALE GENOMIC DNA]</scope>
    <source>
        <strain evidence="10 11">ATCC 23126</strain>
    </source>
</reference>
<keyword evidence="6 7" id="KW-0326">Glycosidase</keyword>
<dbReference type="RefSeq" id="WP_169656312.1">
    <property type="nucleotide sequence ID" value="NZ_JABANE010000017.1"/>
</dbReference>
<dbReference type="Gene3D" id="2.60.40.10">
    <property type="entry name" value="Immunoglobulins"/>
    <property type="match status" value="1"/>
</dbReference>
<proteinExistence type="inferred from homology"/>
<dbReference type="PANTHER" id="PTHR30620">
    <property type="entry name" value="PERIPLASMIC BETA-GLUCOSIDASE-RELATED"/>
    <property type="match status" value="1"/>
</dbReference>
<evidence type="ECO:0000313" key="11">
    <source>
        <dbReference type="Proteomes" id="UP000576082"/>
    </source>
</evidence>
<dbReference type="Gene3D" id="3.40.50.1700">
    <property type="entry name" value="Glycoside hydrolase family 3 C-terminal domain"/>
    <property type="match status" value="1"/>
</dbReference>
<dbReference type="SUPFAM" id="SSF51445">
    <property type="entry name" value="(Trans)glycosidases"/>
    <property type="match status" value="1"/>
</dbReference>
<feature type="signal peptide" evidence="8">
    <location>
        <begin position="1"/>
        <end position="25"/>
    </location>
</feature>
<dbReference type="EC" id="3.2.1.21" evidence="3"/>
<comment type="similarity">
    <text evidence="2 7">Belongs to the glycosyl hydrolase 3 family.</text>
</comment>
<feature type="domain" description="Fibronectin type III-like" evidence="9">
    <location>
        <begin position="667"/>
        <end position="736"/>
    </location>
</feature>
<evidence type="ECO:0000256" key="4">
    <source>
        <dbReference type="ARBA" id="ARBA00022729"/>
    </source>
</evidence>
<accession>A0A7X9RRK9</accession>
<evidence type="ECO:0000256" key="1">
    <source>
        <dbReference type="ARBA" id="ARBA00000448"/>
    </source>
</evidence>